<dbReference type="Proteomes" id="UP000275078">
    <property type="component" value="Unassembled WGS sequence"/>
</dbReference>
<name>A0A3N4HWF2_ASCIM</name>
<keyword evidence="2" id="KW-1133">Transmembrane helix</keyword>
<protein>
    <submittedName>
        <fullName evidence="3">Uncharacterized protein</fullName>
    </submittedName>
</protein>
<evidence type="ECO:0000256" key="1">
    <source>
        <dbReference type="SAM" id="MobiDB-lite"/>
    </source>
</evidence>
<gene>
    <name evidence="3" type="ORF">BJ508DRAFT_310697</name>
</gene>
<accession>A0A3N4HWF2</accession>
<keyword evidence="4" id="KW-1185">Reference proteome</keyword>
<dbReference type="EMBL" id="ML119736">
    <property type="protein sequence ID" value="RPA76848.1"/>
    <property type="molecule type" value="Genomic_DNA"/>
</dbReference>
<evidence type="ECO:0000313" key="4">
    <source>
        <dbReference type="Proteomes" id="UP000275078"/>
    </source>
</evidence>
<feature type="region of interest" description="Disordered" evidence="1">
    <location>
        <begin position="118"/>
        <end position="171"/>
    </location>
</feature>
<evidence type="ECO:0000256" key="2">
    <source>
        <dbReference type="SAM" id="Phobius"/>
    </source>
</evidence>
<evidence type="ECO:0000313" key="3">
    <source>
        <dbReference type="EMBL" id="RPA76848.1"/>
    </source>
</evidence>
<dbReference type="AlphaFoldDB" id="A0A3N4HWF2"/>
<sequence length="171" mass="19114">MGNKQSKTVTETLTETLIRSYTRTTTFSTTLSTYTRVLLYTTTVPVTQTSVQTTTLIQPTTIHATETIIKTTHSPYPEWYDNTVLSLWLLGYVVILFLVGVSGLALVARFADGSKRDERKPLLGTANPPSYSTTARREQTPSSNRRPRSPYPRRSPSSNGRQSPILPQYTP</sequence>
<reference evidence="3 4" key="1">
    <citation type="journal article" date="2018" name="Nat. Ecol. Evol.">
        <title>Pezizomycetes genomes reveal the molecular basis of ectomycorrhizal truffle lifestyle.</title>
        <authorList>
            <person name="Murat C."/>
            <person name="Payen T."/>
            <person name="Noel B."/>
            <person name="Kuo A."/>
            <person name="Morin E."/>
            <person name="Chen J."/>
            <person name="Kohler A."/>
            <person name="Krizsan K."/>
            <person name="Balestrini R."/>
            <person name="Da Silva C."/>
            <person name="Montanini B."/>
            <person name="Hainaut M."/>
            <person name="Levati E."/>
            <person name="Barry K.W."/>
            <person name="Belfiori B."/>
            <person name="Cichocki N."/>
            <person name="Clum A."/>
            <person name="Dockter R.B."/>
            <person name="Fauchery L."/>
            <person name="Guy J."/>
            <person name="Iotti M."/>
            <person name="Le Tacon F."/>
            <person name="Lindquist E.A."/>
            <person name="Lipzen A."/>
            <person name="Malagnac F."/>
            <person name="Mello A."/>
            <person name="Molinier V."/>
            <person name="Miyauchi S."/>
            <person name="Poulain J."/>
            <person name="Riccioni C."/>
            <person name="Rubini A."/>
            <person name="Sitrit Y."/>
            <person name="Splivallo R."/>
            <person name="Traeger S."/>
            <person name="Wang M."/>
            <person name="Zifcakova L."/>
            <person name="Wipf D."/>
            <person name="Zambonelli A."/>
            <person name="Paolocci F."/>
            <person name="Nowrousian M."/>
            <person name="Ottonello S."/>
            <person name="Baldrian P."/>
            <person name="Spatafora J.W."/>
            <person name="Henrissat B."/>
            <person name="Nagy L.G."/>
            <person name="Aury J.M."/>
            <person name="Wincker P."/>
            <person name="Grigoriev I.V."/>
            <person name="Bonfante P."/>
            <person name="Martin F.M."/>
        </authorList>
    </citation>
    <scope>NUCLEOTIDE SEQUENCE [LARGE SCALE GENOMIC DNA]</scope>
    <source>
        <strain evidence="3 4">RN42</strain>
    </source>
</reference>
<keyword evidence="2" id="KW-0812">Transmembrane</keyword>
<organism evidence="3 4">
    <name type="scientific">Ascobolus immersus RN42</name>
    <dbReference type="NCBI Taxonomy" id="1160509"/>
    <lineage>
        <taxon>Eukaryota</taxon>
        <taxon>Fungi</taxon>
        <taxon>Dikarya</taxon>
        <taxon>Ascomycota</taxon>
        <taxon>Pezizomycotina</taxon>
        <taxon>Pezizomycetes</taxon>
        <taxon>Pezizales</taxon>
        <taxon>Ascobolaceae</taxon>
        <taxon>Ascobolus</taxon>
    </lineage>
</organism>
<proteinExistence type="predicted"/>
<keyword evidence="2" id="KW-0472">Membrane</keyword>
<feature type="transmembrane region" description="Helical" evidence="2">
    <location>
        <begin position="85"/>
        <end position="111"/>
    </location>
</feature>